<protein>
    <submittedName>
        <fullName evidence="2">ABC-type transport system involved in Fe-S cluster assembly, permease component</fullName>
    </submittedName>
</protein>
<keyword evidence="3" id="KW-1185">Reference proteome</keyword>
<accession>B4RBT2</accession>
<evidence type="ECO:0000313" key="3">
    <source>
        <dbReference type="Proteomes" id="UP000001868"/>
    </source>
</evidence>
<dbReference type="GO" id="GO:0016226">
    <property type="term" value="P:iron-sulfur cluster assembly"/>
    <property type="evidence" value="ECO:0007669"/>
    <property type="project" value="InterPro"/>
</dbReference>
<name>B4RBT2_PHEZH</name>
<dbReference type="EMBL" id="CP000747">
    <property type="protein sequence ID" value="ACG78129.1"/>
    <property type="molecule type" value="Genomic_DNA"/>
</dbReference>
<evidence type="ECO:0000259" key="1">
    <source>
        <dbReference type="Pfam" id="PF01458"/>
    </source>
</evidence>
<dbReference type="KEGG" id="pzu:PHZ_c1718"/>
<gene>
    <name evidence="2" type="ordered locus">PHZ_c1718</name>
</gene>
<dbReference type="RefSeq" id="WP_012522271.1">
    <property type="nucleotide sequence ID" value="NC_011144.1"/>
</dbReference>
<dbReference type="OrthoDB" id="9768262at2"/>
<dbReference type="SUPFAM" id="SSF101960">
    <property type="entry name" value="Stabilizer of iron transporter SufD"/>
    <property type="match status" value="1"/>
</dbReference>
<feature type="domain" description="SUF system FeS cluster assembly SufBD core" evidence="1">
    <location>
        <begin position="90"/>
        <end position="314"/>
    </location>
</feature>
<dbReference type="AlphaFoldDB" id="B4RBT2"/>
<dbReference type="Pfam" id="PF01458">
    <property type="entry name" value="SUFBD_core"/>
    <property type="match status" value="1"/>
</dbReference>
<dbReference type="PANTHER" id="PTHR43575">
    <property type="entry name" value="PROTEIN ABCI7, CHLOROPLASTIC"/>
    <property type="match status" value="1"/>
</dbReference>
<dbReference type="STRING" id="450851.PHZ_c1718"/>
<dbReference type="eggNOG" id="COG0719">
    <property type="taxonomic scope" value="Bacteria"/>
</dbReference>
<dbReference type="InterPro" id="IPR011542">
    <property type="entry name" value="SUF_FeS_clus_asmbl_SufD"/>
</dbReference>
<dbReference type="InterPro" id="IPR000825">
    <property type="entry name" value="SUF_FeS_clus_asmbl_SufBD_core"/>
</dbReference>
<reference evidence="2 3" key="1">
    <citation type="journal article" date="2008" name="BMC Genomics">
        <title>Complete genome of Phenylobacterium zucineum - a novel facultative intracellular bacterium isolated from human erythroleukemia cell line K562.</title>
        <authorList>
            <person name="Luo Y."/>
            <person name="Xu X."/>
            <person name="Ding Z."/>
            <person name="Liu Z."/>
            <person name="Zhang B."/>
            <person name="Yan Z."/>
            <person name="Sun J."/>
            <person name="Hu S."/>
            <person name="Hu X."/>
        </authorList>
    </citation>
    <scope>NUCLEOTIDE SEQUENCE [LARGE SCALE GENOMIC DNA]</scope>
    <source>
        <strain evidence="2 3">HLK1</strain>
    </source>
</reference>
<dbReference type="InterPro" id="IPR037284">
    <property type="entry name" value="SUF_FeS_clus_asmbl_SufBD_sf"/>
</dbReference>
<dbReference type="PANTHER" id="PTHR43575:SF1">
    <property type="entry name" value="PROTEIN ABCI7, CHLOROPLASTIC"/>
    <property type="match status" value="1"/>
</dbReference>
<dbReference type="HOGENOM" id="CLU_026231_5_1_5"/>
<dbReference type="NCBIfam" id="TIGR01981">
    <property type="entry name" value="sufD"/>
    <property type="match status" value="1"/>
</dbReference>
<dbReference type="Proteomes" id="UP000001868">
    <property type="component" value="Chromosome"/>
</dbReference>
<sequence>MSVALAIRARDASALPGKRDEDWRWTDLRGLIRQVPDPSAPYAGEPPPGPFDAIEADAVHILANGGRAEIDVPAGQLRTVRLRIAAQGAGAHASQVEVRVGEGATLRLLESHDSDDASLAHTAFDFHLAAGASVERIVVADDHPEAVNVTQAEVRITSGGQFAQNVFTTGARRQRLETGVHHPGQKAIVRLDGVYLLEGKAHADLTTIVTHAGRDGRTEQLTKGVVRDQARGVFQGRIVVAEGADGTDARMGHHALIVSDRAEVDAKPELEIYADDVSCAHGNTVGALDEDALFYARQRGIPEAEARAMLTEAFVGEVVDRVAFAPARDVAAAWVAARLRGA</sequence>
<proteinExistence type="predicted"/>
<dbReference type="InterPro" id="IPR055346">
    <property type="entry name" value="Fe-S_cluster_assembly_SufBD"/>
</dbReference>
<organism evidence="2 3">
    <name type="scientific">Phenylobacterium zucineum (strain HLK1)</name>
    <dbReference type="NCBI Taxonomy" id="450851"/>
    <lineage>
        <taxon>Bacteria</taxon>
        <taxon>Pseudomonadati</taxon>
        <taxon>Pseudomonadota</taxon>
        <taxon>Alphaproteobacteria</taxon>
        <taxon>Caulobacterales</taxon>
        <taxon>Caulobacteraceae</taxon>
        <taxon>Phenylobacterium</taxon>
    </lineage>
</organism>
<evidence type="ECO:0000313" key="2">
    <source>
        <dbReference type="EMBL" id="ACG78129.1"/>
    </source>
</evidence>